<dbReference type="KEGG" id="ccro:CMC5_083610"/>
<evidence type="ECO:0000256" key="4">
    <source>
        <dbReference type="ARBA" id="ARBA00022989"/>
    </source>
</evidence>
<dbReference type="AlphaFoldDB" id="A0A0K1ETE3"/>
<evidence type="ECO:0000259" key="8">
    <source>
        <dbReference type="Pfam" id="PF02687"/>
    </source>
</evidence>
<dbReference type="PANTHER" id="PTHR30572">
    <property type="entry name" value="MEMBRANE COMPONENT OF TRANSPORTER-RELATED"/>
    <property type="match status" value="1"/>
</dbReference>
<keyword evidence="2" id="KW-1003">Cell membrane</keyword>
<feature type="domain" description="ABC3 transporter permease C-terminal" evidence="8">
    <location>
        <begin position="289"/>
        <end position="402"/>
    </location>
</feature>
<dbReference type="Proteomes" id="UP000067626">
    <property type="component" value="Chromosome"/>
</dbReference>
<evidence type="ECO:0000256" key="3">
    <source>
        <dbReference type="ARBA" id="ARBA00022692"/>
    </source>
</evidence>
<proteinExistence type="inferred from homology"/>
<dbReference type="STRING" id="52.CMC5_083610"/>
<comment type="subcellular location">
    <subcellularLocation>
        <location evidence="1">Cell membrane</location>
        <topology evidence="1">Multi-pass membrane protein</topology>
    </subcellularLocation>
</comment>
<evidence type="ECO:0000259" key="9">
    <source>
        <dbReference type="Pfam" id="PF12704"/>
    </source>
</evidence>
<dbReference type="InterPro" id="IPR003838">
    <property type="entry name" value="ABC3_permease_C"/>
</dbReference>
<sequence length="409" mass="43169">MNPLQTLFISARALLRNKMRSFLTTLGVIIGVGAVIAMVALGEGAKASVAAQFAAMGTDLLIVTSGSSMSGGARGGSGSAPTITWDDVNALRTQVRSVRYVAPNLRSTAQIVSEEQNWSTMVTGTTPEYFAIRNWPAGKGAMFTQGDVDTGTKVVVLGQTVATNLFGPETNPVGQLVRVNNTPFEVVGVAATKGQSAQGQDYDDVVFVPSSTFQAKIQGGLQKYLAGSLFIGADPALGTAAAQRDMTELLRERHLLRPGAPDDFMIRNLSEMANAQQEGTETMTTLLASIAAVSLLVGGIGIMNIMLVSVTERTREIGVRMAVGAKPRHILAQFLVESLSLSLLGGLLGIILGTVSAQQLSERFGWSMVIRADVTVIAVGFSALVGVIFGLYPAYKASKLDPIQALRFE</sequence>
<dbReference type="Pfam" id="PF12704">
    <property type="entry name" value="MacB_PCD"/>
    <property type="match status" value="1"/>
</dbReference>
<dbReference type="RefSeq" id="WP_050435507.1">
    <property type="nucleotide sequence ID" value="NZ_CP012159.1"/>
</dbReference>
<reference evidence="10 11" key="1">
    <citation type="submission" date="2015-07" db="EMBL/GenBank/DDBJ databases">
        <title>Genome analysis of myxobacterium Chondromyces crocatus Cm c5 reveals a high potential for natural compound synthesis and the genetic basis for the loss of fruiting body formation.</title>
        <authorList>
            <person name="Zaburannyi N."/>
            <person name="Bunk B."/>
            <person name="Maier J."/>
            <person name="Overmann J."/>
            <person name="Mueller R."/>
        </authorList>
    </citation>
    <scope>NUCLEOTIDE SEQUENCE [LARGE SCALE GENOMIC DNA]</scope>
    <source>
        <strain evidence="10 11">Cm c5</strain>
    </source>
</reference>
<evidence type="ECO:0000256" key="7">
    <source>
        <dbReference type="SAM" id="Phobius"/>
    </source>
</evidence>
<feature type="transmembrane region" description="Helical" evidence="7">
    <location>
        <begin position="374"/>
        <end position="395"/>
    </location>
</feature>
<evidence type="ECO:0000256" key="2">
    <source>
        <dbReference type="ARBA" id="ARBA00022475"/>
    </source>
</evidence>
<keyword evidence="4 7" id="KW-1133">Transmembrane helix</keyword>
<name>A0A0K1ETE3_CHOCO</name>
<feature type="transmembrane region" description="Helical" evidence="7">
    <location>
        <begin position="330"/>
        <end position="354"/>
    </location>
</feature>
<keyword evidence="11" id="KW-1185">Reference proteome</keyword>
<dbReference type="EMBL" id="CP012159">
    <property type="protein sequence ID" value="AKT44121.1"/>
    <property type="molecule type" value="Genomic_DNA"/>
</dbReference>
<dbReference type="Pfam" id="PF02687">
    <property type="entry name" value="FtsX"/>
    <property type="match status" value="1"/>
</dbReference>
<dbReference type="GO" id="GO:0005886">
    <property type="term" value="C:plasma membrane"/>
    <property type="evidence" value="ECO:0007669"/>
    <property type="project" value="UniProtKB-SubCell"/>
</dbReference>
<dbReference type="InterPro" id="IPR025857">
    <property type="entry name" value="MacB_PCD"/>
</dbReference>
<dbReference type="OrthoDB" id="9802264at2"/>
<accession>A0A0K1ETE3</accession>
<protein>
    <submittedName>
        <fullName evidence="10">Multidrug ABC transporter substrate-binding protein</fullName>
    </submittedName>
</protein>
<gene>
    <name evidence="10" type="ORF">CMC5_083610</name>
</gene>
<evidence type="ECO:0000256" key="1">
    <source>
        <dbReference type="ARBA" id="ARBA00004651"/>
    </source>
</evidence>
<keyword evidence="3 7" id="KW-0812">Transmembrane</keyword>
<feature type="domain" description="MacB-like periplasmic core" evidence="9">
    <location>
        <begin position="21"/>
        <end position="248"/>
    </location>
</feature>
<organism evidence="10 11">
    <name type="scientific">Chondromyces crocatus</name>
    <dbReference type="NCBI Taxonomy" id="52"/>
    <lineage>
        <taxon>Bacteria</taxon>
        <taxon>Pseudomonadati</taxon>
        <taxon>Myxococcota</taxon>
        <taxon>Polyangia</taxon>
        <taxon>Polyangiales</taxon>
        <taxon>Polyangiaceae</taxon>
        <taxon>Chondromyces</taxon>
    </lineage>
</organism>
<keyword evidence="5 7" id="KW-0472">Membrane</keyword>
<evidence type="ECO:0000256" key="6">
    <source>
        <dbReference type="ARBA" id="ARBA00038076"/>
    </source>
</evidence>
<evidence type="ECO:0000313" key="11">
    <source>
        <dbReference type="Proteomes" id="UP000067626"/>
    </source>
</evidence>
<dbReference type="InterPro" id="IPR050250">
    <property type="entry name" value="Macrolide_Exporter_MacB"/>
</dbReference>
<evidence type="ECO:0000313" key="10">
    <source>
        <dbReference type="EMBL" id="AKT44121.1"/>
    </source>
</evidence>
<evidence type="ECO:0000256" key="5">
    <source>
        <dbReference type="ARBA" id="ARBA00023136"/>
    </source>
</evidence>
<comment type="similarity">
    <text evidence="6">Belongs to the ABC-4 integral membrane protein family.</text>
</comment>
<feature type="transmembrane region" description="Helical" evidence="7">
    <location>
        <begin position="21"/>
        <end position="42"/>
    </location>
</feature>
<feature type="transmembrane region" description="Helical" evidence="7">
    <location>
        <begin position="286"/>
        <end position="310"/>
    </location>
</feature>
<dbReference type="PATRIC" id="fig|52.7.peg.9188"/>
<dbReference type="PANTHER" id="PTHR30572:SF4">
    <property type="entry name" value="ABC TRANSPORTER PERMEASE YTRF"/>
    <property type="match status" value="1"/>
</dbReference>
<dbReference type="GO" id="GO:0022857">
    <property type="term" value="F:transmembrane transporter activity"/>
    <property type="evidence" value="ECO:0007669"/>
    <property type="project" value="TreeGrafter"/>
</dbReference>